<dbReference type="PANTHER" id="PTHR18968">
    <property type="entry name" value="THIAMINE PYROPHOSPHATE ENZYMES"/>
    <property type="match status" value="1"/>
</dbReference>
<organism evidence="4 5">
    <name type="scientific">Heterodera schachtii</name>
    <name type="common">Sugarbeet cyst nematode worm</name>
    <name type="synonym">Tylenchus schachtii</name>
    <dbReference type="NCBI Taxonomy" id="97005"/>
    <lineage>
        <taxon>Eukaryota</taxon>
        <taxon>Metazoa</taxon>
        <taxon>Ecdysozoa</taxon>
        <taxon>Nematoda</taxon>
        <taxon>Chromadorea</taxon>
        <taxon>Rhabditida</taxon>
        <taxon>Tylenchina</taxon>
        <taxon>Tylenchomorpha</taxon>
        <taxon>Tylenchoidea</taxon>
        <taxon>Heteroderidae</taxon>
        <taxon>Heteroderinae</taxon>
        <taxon>Heterodera</taxon>
    </lineage>
</organism>
<reference evidence="4 5" key="1">
    <citation type="submission" date="2024-10" db="EMBL/GenBank/DDBJ databases">
        <authorList>
            <person name="Kim D."/>
        </authorList>
    </citation>
    <scope>NUCLEOTIDE SEQUENCE [LARGE SCALE GENOMIC DNA]</scope>
    <source>
        <strain evidence="4">Taebaek</strain>
    </source>
</reference>
<evidence type="ECO:0000256" key="1">
    <source>
        <dbReference type="ARBA" id="ARBA00001964"/>
    </source>
</evidence>
<dbReference type="EMBL" id="JBICCN010000013">
    <property type="protein sequence ID" value="KAL3103575.1"/>
    <property type="molecule type" value="Genomic_DNA"/>
</dbReference>
<dbReference type="InterPro" id="IPR029061">
    <property type="entry name" value="THDP-binding"/>
</dbReference>
<dbReference type="Gene3D" id="3.40.50.970">
    <property type="match status" value="1"/>
</dbReference>
<evidence type="ECO:0000256" key="3">
    <source>
        <dbReference type="SAM" id="MobiDB-lite"/>
    </source>
</evidence>
<gene>
    <name evidence="4" type="ORF">niasHS_000758</name>
</gene>
<dbReference type="SUPFAM" id="SSF52518">
    <property type="entry name" value="Thiamin diphosphate-binding fold (THDP-binding)"/>
    <property type="match status" value="1"/>
</dbReference>
<feature type="region of interest" description="Disordered" evidence="3">
    <location>
        <begin position="109"/>
        <end position="136"/>
    </location>
</feature>
<comment type="caution">
    <text evidence="4">The sequence shown here is derived from an EMBL/GenBank/DDBJ whole genome shotgun (WGS) entry which is preliminary data.</text>
</comment>
<comment type="similarity">
    <text evidence="2">Belongs to the TPP enzyme family.</text>
</comment>
<dbReference type="CDD" id="cd07035">
    <property type="entry name" value="TPP_PYR_POX_like"/>
    <property type="match status" value="1"/>
</dbReference>
<evidence type="ECO:0000313" key="5">
    <source>
        <dbReference type="Proteomes" id="UP001620645"/>
    </source>
</evidence>
<dbReference type="AlphaFoldDB" id="A0ABD2KKV2"/>
<protein>
    <submittedName>
        <fullName evidence="4">Uncharacterized protein</fullName>
    </submittedName>
</protein>
<evidence type="ECO:0000313" key="4">
    <source>
        <dbReference type="EMBL" id="KAL3103575.1"/>
    </source>
</evidence>
<dbReference type="PANTHER" id="PTHR18968:SF166">
    <property type="entry name" value="2-HYDROXYACYL-COA LYASE 2"/>
    <property type="match status" value="1"/>
</dbReference>
<proteinExistence type="inferred from homology"/>
<feature type="compositionally biased region" description="Basic residues" evidence="3">
    <location>
        <begin position="123"/>
        <end position="133"/>
    </location>
</feature>
<name>A0ABD2KKV2_HETSC</name>
<keyword evidence="5" id="KW-1185">Reference proteome</keyword>
<sequence>MCPCLLFFVLFIVALCLLISVKILRLTNLDILFRIRDALRNGKPFITALFRVDAESQRHGGELVAKLLKPMASASCLPCVVVTFRQFWSPVNKLAFVYWTRGHRRVCRRRGRSPAPGHWGGSGHRRAGHHKHSDRVEKCTNGRVAGAFVGRRVALPFEGARGFDIDQQTLVRSLCKFSARVTYVRHIVPTIRNAIATAKSGTPGPVFVELPIDVLYPYKSVEREAGLSNAPKKGLVKTLLDAYVRTHIANFSDAWQPEQPLLPLPVRVPRPTTAQIDQLANLFFAARDQVPWFNSAVGCELSHVNYDERDRLRQALAQCQGRRRRNSAVAEEKDGTGGNNGTTDDSGGQSTVLNALIGRTNFREGSINV</sequence>
<evidence type="ECO:0000256" key="2">
    <source>
        <dbReference type="ARBA" id="ARBA00007812"/>
    </source>
</evidence>
<feature type="region of interest" description="Disordered" evidence="3">
    <location>
        <begin position="323"/>
        <end position="350"/>
    </location>
</feature>
<accession>A0ABD2KKV2</accession>
<dbReference type="InterPro" id="IPR045229">
    <property type="entry name" value="TPP_enz"/>
</dbReference>
<comment type="cofactor">
    <cofactor evidence="1">
        <name>thiamine diphosphate</name>
        <dbReference type="ChEBI" id="CHEBI:58937"/>
    </cofactor>
</comment>
<dbReference type="Proteomes" id="UP001620645">
    <property type="component" value="Unassembled WGS sequence"/>
</dbReference>